<dbReference type="AlphaFoldDB" id="A0A078LN78"/>
<keyword evidence="2" id="KW-0456">Lyase</keyword>
<dbReference type="Gene3D" id="2.160.20.10">
    <property type="entry name" value="Single-stranded right-handed beta-helix, Pectin lyase-like"/>
    <property type="match status" value="1"/>
</dbReference>
<dbReference type="Pfam" id="PF12708">
    <property type="entry name" value="Pect-lyase_RHGA_epim"/>
    <property type="match status" value="1"/>
</dbReference>
<reference evidence="2" key="1">
    <citation type="submission" date="2014-06" db="EMBL/GenBank/DDBJ databases">
        <authorList>
            <person name="Urmite Genomes Urmite Genomes"/>
        </authorList>
    </citation>
    <scope>NUCLEOTIDE SEQUENCE</scope>
</reference>
<dbReference type="SUPFAM" id="SSF51126">
    <property type="entry name" value="Pectin lyase-like"/>
    <property type="match status" value="1"/>
</dbReference>
<dbReference type="PATRIC" id="fig|545.12.peg.3592"/>
<dbReference type="GO" id="GO:0016829">
    <property type="term" value="F:lyase activity"/>
    <property type="evidence" value="ECO:0007669"/>
    <property type="project" value="UniProtKB-KW"/>
</dbReference>
<evidence type="ECO:0000259" key="1">
    <source>
        <dbReference type="Pfam" id="PF12708"/>
    </source>
</evidence>
<accession>A0A078LN78</accession>
<proteinExistence type="predicted"/>
<dbReference type="InterPro" id="IPR011050">
    <property type="entry name" value="Pectin_lyase_fold/virulence"/>
</dbReference>
<organism evidence="2">
    <name type="scientific">Citrobacter koseri</name>
    <name type="common">Citrobacter diversus</name>
    <dbReference type="NCBI Taxonomy" id="545"/>
    <lineage>
        <taxon>Bacteria</taxon>
        <taxon>Pseudomonadati</taxon>
        <taxon>Pseudomonadota</taxon>
        <taxon>Gammaproteobacteria</taxon>
        <taxon>Enterobacterales</taxon>
        <taxon>Enterobacteriaceae</taxon>
        <taxon>Citrobacter</taxon>
    </lineage>
</organism>
<sequence>MIELAKPTGANNIGYGDVTVAERLSYEIYITNADPTGSTSAVAAIQAAIDANKGKRLVLPAGDYLIDNTIFIPRNTQLCGVAPIPTMFHDIAHNNSIVDLIAEPGYTKFHLRGEPTKRILTDVVHGADDPARSMGIVFAESGAVLDNIAVIGWRKRTDGTYEPPSLTAPNDAGAVPCFDIPVFNASVMSVRMHDTLVAGYIPEGSACYWIDSTRSEYRNGNGNDFNVNDRIKSVGANDSRQIDCCFWWFHPTAPSTADARNFYGVMLRGHDDDIRNLTRYPSASAADNAESLNWIWGGPGTSDHKFRGSIIKGVYLDCTLRSYVGDDRLNYFKSTIVNGVNGYPGAWQNTTGAGGKISFLDTVIRQGDIYLKRVANVWFANTYSEAGYFYMTNLTGWVTVSDGFLGHGVVDVTINNVDGSAPETYNRANSALYKIVNSGNDDRFGLFHSSGSKSYYRPHRDSAVSWGYDDGTIRRRWLNVYTVTTTTELITSPASRNNIGLQKPPRLPSYTTDTLPTLGVSDYGCLIFNTTTNLVAVWTSVGWRSLQVV</sequence>
<name>A0A078LN78_CITKO</name>
<dbReference type="InterPro" id="IPR024535">
    <property type="entry name" value="RHGA/B-epi-like_pectate_lyase"/>
</dbReference>
<dbReference type="InterPro" id="IPR012334">
    <property type="entry name" value="Pectin_lyas_fold"/>
</dbReference>
<protein>
    <submittedName>
        <fullName evidence="2">Pectate lyase superfamily protein</fullName>
    </submittedName>
</protein>
<evidence type="ECO:0000313" key="2">
    <source>
        <dbReference type="EMBL" id="CDZ85378.1"/>
    </source>
</evidence>
<dbReference type="EMBL" id="LK931336">
    <property type="protein sequence ID" value="CDZ85378.1"/>
    <property type="molecule type" value="Genomic_DNA"/>
</dbReference>
<gene>
    <name evidence="2" type="ORF">BN1086_03581</name>
</gene>
<feature type="domain" description="Rhamnogalacturonase A/B/Epimerase-like pectate lyase" evidence="1">
    <location>
        <begin position="32"/>
        <end position="82"/>
    </location>
</feature>